<name>A0AAX2GXR7_9FLAO</name>
<evidence type="ECO:0000313" key="5">
    <source>
        <dbReference type="Proteomes" id="UP000215539"/>
    </source>
</evidence>
<organism evidence="3 5">
    <name type="scientific">Capnocytophaga haemolytica</name>
    <dbReference type="NCBI Taxonomy" id="45243"/>
    <lineage>
        <taxon>Bacteria</taxon>
        <taxon>Pseudomonadati</taxon>
        <taxon>Bacteroidota</taxon>
        <taxon>Flavobacteriia</taxon>
        <taxon>Flavobacteriales</taxon>
        <taxon>Flavobacteriaceae</taxon>
        <taxon>Capnocytophaga</taxon>
    </lineage>
</organism>
<dbReference type="Proteomes" id="UP000215539">
    <property type="component" value="Chromosome 1"/>
</dbReference>
<dbReference type="RefSeq" id="WP_066428077.1">
    <property type="nucleotide sequence ID" value="NZ_CP014227.1"/>
</dbReference>
<dbReference type="EMBL" id="CP014227">
    <property type="protein sequence ID" value="AMD84511.1"/>
    <property type="molecule type" value="Genomic_DNA"/>
</dbReference>
<evidence type="ECO:0008006" key="6">
    <source>
        <dbReference type="Google" id="ProtNLM"/>
    </source>
</evidence>
<accession>A0AAX2GXR7</accession>
<evidence type="ECO:0000313" key="4">
    <source>
        <dbReference type="Proteomes" id="UP000065822"/>
    </source>
</evidence>
<sequence>MRRMFLFLAVLAGVAMVSCSKSNDNPSPNPNGGKKASLVVTVEAQGIALESVYLVHSAVPFNDPYAKPDYTQVTGKTLTMDASDFIGKSIYLTLKTNYGVSLSQDAPVNIKEGNNTITLTGVNTNTSAAITVSEDSKPVAGDVVYALTKDQEIQLSNIGYKDKEFIASMLRSNSVFQGGVKTATTNAQGLAYFKSLEATQYSFVVLREKKYYSEAVNLKEKWITEAKVSVNITKVVKIKLVDKFLRAQSPVFAIKKSAFGNITDADLVKKVNENGNDFIQNLYNKINDKTVSTEVNINSEGYAIFDSLRSGERYLFIAQGGTNAKFKGTILIVNGREQSATIEF</sequence>
<gene>
    <name evidence="2" type="ORF">AXF12_02580</name>
    <name evidence="3" type="ORF">SAMEA44541418_01228</name>
</gene>
<evidence type="ECO:0000256" key="1">
    <source>
        <dbReference type="SAM" id="SignalP"/>
    </source>
</evidence>
<feature type="signal peptide" evidence="1">
    <location>
        <begin position="1"/>
        <end position="23"/>
    </location>
</feature>
<evidence type="ECO:0000313" key="3">
    <source>
        <dbReference type="EMBL" id="SNV09789.1"/>
    </source>
</evidence>
<dbReference type="PROSITE" id="PS51257">
    <property type="entry name" value="PROKAR_LIPOPROTEIN"/>
    <property type="match status" value="1"/>
</dbReference>
<protein>
    <recommendedName>
        <fullName evidence="6">DUF4382 domain-containing protein</fullName>
    </recommendedName>
</protein>
<evidence type="ECO:0000313" key="2">
    <source>
        <dbReference type="EMBL" id="AMD84511.1"/>
    </source>
</evidence>
<feature type="chain" id="PRO_5043376608" description="DUF4382 domain-containing protein" evidence="1">
    <location>
        <begin position="24"/>
        <end position="344"/>
    </location>
</feature>
<reference evidence="3 5" key="2">
    <citation type="submission" date="2017-06" db="EMBL/GenBank/DDBJ databases">
        <authorList>
            <consortium name="Pathogen Informatics"/>
        </authorList>
    </citation>
    <scope>NUCLEOTIDE SEQUENCE [LARGE SCALE GENOMIC DNA]</scope>
    <source>
        <strain evidence="3 5">NCTC12947</strain>
    </source>
</reference>
<dbReference type="EMBL" id="LT906449">
    <property type="protein sequence ID" value="SNV09789.1"/>
    <property type="molecule type" value="Genomic_DNA"/>
</dbReference>
<keyword evidence="1" id="KW-0732">Signal</keyword>
<keyword evidence="4" id="KW-1185">Reference proteome</keyword>
<proteinExistence type="predicted"/>
<dbReference type="AlphaFoldDB" id="A0AAX2GXR7"/>
<dbReference type="Proteomes" id="UP000065822">
    <property type="component" value="Chromosome"/>
</dbReference>
<dbReference type="KEGG" id="chg:AXF12_02580"/>
<reference evidence="2 4" key="1">
    <citation type="submission" date="2016-02" db="EMBL/GenBank/DDBJ databases">
        <authorList>
            <person name="Holder M.E."/>
            <person name="Ajami N.J."/>
            <person name="Petrosino J.F."/>
        </authorList>
    </citation>
    <scope>NUCLEOTIDE SEQUENCE [LARGE SCALE GENOMIC DNA]</scope>
    <source>
        <strain evidence="2 4">CCUG 32990</strain>
    </source>
</reference>